<protein>
    <recommendedName>
        <fullName evidence="5">WD40 repeat protein</fullName>
    </recommendedName>
</protein>
<dbReference type="EMBL" id="VLKE01000001">
    <property type="protein sequence ID" value="TWH68234.1"/>
    <property type="molecule type" value="Genomic_DNA"/>
</dbReference>
<sequence length="430" mass="42959">MSRVPTPADNRTAGPGRPLDVTRDELERAVRETFSRQVAVPRPLAADPAGLAIRRATRIRRRRALTGTALAGVATVLISAGMVNISGPAGRPTTQPVVLGDPGGSAGAIAPDPVPAPSAGPSRPVVQSAVDLVVGDVLTTTRNQQIALTGISPVDRAQRVREEGGWLVVGSPGAAGRTLVSVGPDGTTQRLLAGAQAVALAADGRQVAWRDGDQLFVAGVTGGKLIAVTGTPAPGAAVPAGFVGDAVLVRLDPAGPGYALWRPYTGRVTTGGGRDVLAVHGTLPDGRAVGLVSAGTPRRPCLALLDPRDLAATRTACGPALDADGPGAVSADGRWLLANGRAGSSATALLVDLSTLGRTPVARPAGPPLTGAVAWTPAQTAWYADRHGGLVLVRPDRVAAGEAARPTPVTGVAPGTPIVAVTAAIAGGGG</sequence>
<keyword evidence="2" id="KW-0472">Membrane</keyword>
<keyword evidence="4" id="KW-1185">Reference proteome</keyword>
<dbReference type="Proteomes" id="UP000319825">
    <property type="component" value="Unassembled WGS sequence"/>
</dbReference>
<proteinExistence type="predicted"/>
<evidence type="ECO:0008006" key="5">
    <source>
        <dbReference type="Google" id="ProtNLM"/>
    </source>
</evidence>
<evidence type="ECO:0000313" key="4">
    <source>
        <dbReference type="Proteomes" id="UP000319825"/>
    </source>
</evidence>
<evidence type="ECO:0000256" key="1">
    <source>
        <dbReference type="SAM" id="MobiDB-lite"/>
    </source>
</evidence>
<dbReference type="SUPFAM" id="SSF69304">
    <property type="entry name" value="Tricorn protease N-terminal domain"/>
    <property type="match status" value="1"/>
</dbReference>
<dbReference type="AlphaFoldDB" id="A0A562IC80"/>
<accession>A0A562IC80</accession>
<keyword evidence="2" id="KW-1133">Transmembrane helix</keyword>
<reference evidence="3 4" key="1">
    <citation type="submission" date="2019-07" db="EMBL/GenBank/DDBJ databases">
        <title>R&amp;d 2014.</title>
        <authorList>
            <person name="Klenk H.-P."/>
        </authorList>
    </citation>
    <scope>NUCLEOTIDE SEQUENCE [LARGE SCALE GENOMIC DNA]</scope>
    <source>
        <strain evidence="3 4">DSM 43868</strain>
    </source>
</reference>
<keyword evidence="2" id="KW-0812">Transmembrane</keyword>
<feature type="transmembrane region" description="Helical" evidence="2">
    <location>
        <begin position="64"/>
        <end position="85"/>
    </location>
</feature>
<organism evidence="3 4">
    <name type="scientific">Micromonospora olivasterospora</name>
    <dbReference type="NCBI Taxonomy" id="1880"/>
    <lineage>
        <taxon>Bacteria</taxon>
        <taxon>Bacillati</taxon>
        <taxon>Actinomycetota</taxon>
        <taxon>Actinomycetes</taxon>
        <taxon>Micromonosporales</taxon>
        <taxon>Micromonosporaceae</taxon>
        <taxon>Micromonospora</taxon>
    </lineage>
</organism>
<gene>
    <name evidence="3" type="ORF">JD77_03224</name>
</gene>
<dbReference type="OrthoDB" id="3403802at2"/>
<evidence type="ECO:0000256" key="2">
    <source>
        <dbReference type="SAM" id="Phobius"/>
    </source>
</evidence>
<feature type="region of interest" description="Disordered" evidence="1">
    <location>
        <begin position="1"/>
        <end position="20"/>
    </location>
</feature>
<name>A0A562IC80_MICOL</name>
<evidence type="ECO:0000313" key="3">
    <source>
        <dbReference type="EMBL" id="TWH68234.1"/>
    </source>
</evidence>
<comment type="caution">
    <text evidence="3">The sequence shown here is derived from an EMBL/GenBank/DDBJ whole genome shotgun (WGS) entry which is preliminary data.</text>
</comment>